<dbReference type="OrthoDB" id="2664633at2"/>
<dbReference type="AlphaFoldDB" id="A0A3E0TXY0"/>
<protein>
    <submittedName>
        <fullName evidence="1">Uncharacterized protein</fullName>
    </submittedName>
</protein>
<evidence type="ECO:0000313" key="2">
    <source>
        <dbReference type="Proteomes" id="UP000256478"/>
    </source>
</evidence>
<dbReference type="Proteomes" id="UP000256478">
    <property type="component" value="Unassembled WGS sequence"/>
</dbReference>
<proteinExistence type="predicted"/>
<comment type="caution">
    <text evidence="1">The sequence shown here is derived from an EMBL/GenBank/DDBJ whole genome shotgun (WGS) entry which is preliminary data.</text>
</comment>
<sequence>MRTGTSGSLLNQLNKNGVKHNPANIVQIGKNADGKIIFLETGNAGAGLQHILQRHGSDFVNRGISYPDIPLAVITAVTKGKIVGYQGKGKGRPIYEINFAGKTQRIAITTGSNGFIVGANPAR</sequence>
<gene>
    <name evidence="1" type="ORF">DXX93_06285</name>
</gene>
<dbReference type="EMBL" id="QUOU01000001">
    <property type="protein sequence ID" value="REL28825.1"/>
    <property type="molecule type" value="Genomic_DNA"/>
</dbReference>
<evidence type="ECO:0000313" key="1">
    <source>
        <dbReference type="EMBL" id="REL28825.1"/>
    </source>
</evidence>
<accession>A0A3E0TXY0</accession>
<name>A0A3E0TXY0_9GAMM</name>
<reference evidence="1 2" key="1">
    <citation type="submission" date="2018-08" db="EMBL/GenBank/DDBJ databases">
        <title>Thalassotalea euphylliae genome.</title>
        <authorList>
            <person name="Summers S."/>
            <person name="Rice S.A."/>
            <person name="Freckelton M.L."/>
            <person name="Nedved B.T."/>
            <person name="Hadfield M.G."/>
        </authorList>
    </citation>
    <scope>NUCLEOTIDE SEQUENCE [LARGE SCALE GENOMIC DNA]</scope>
    <source>
        <strain evidence="1 2">H1</strain>
    </source>
</reference>
<organism evidence="1 2">
    <name type="scientific">Thalassotalea euphylliae</name>
    <dbReference type="NCBI Taxonomy" id="1655234"/>
    <lineage>
        <taxon>Bacteria</taxon>
        <taxon>Pseudomonadati</taxon>
        <taxon>Pseudomonadota</taxon>
        <taxon>Gammaproteobacteria</taxon>
        <taxon>Alteromonadales</taxon>
        <taxon>Colwelliaceae</taxon>
        <taxon>Thalassotalea</taxon>
    </lineage>
</organism>